<protein>
    <submittedName>
        <fullName evidence="2">Uncharacterized protein</fullName>
    </submittedName>
</protein>
<gene>
    <name evidence="2" type="ORF">Slati_0788400</name>
</gene>
<organism evidence="2">
    <name type="scientific">Sesamum latifolium</name>
    <dbReference type="NCBI Taxonomy" id="2727402"/>
    <lineage>
        <taxon>Eukaryota</taxon>
        <taxon>Viridiplantae</taxon>
        <taxon>Streptophyta</taxon>
        <taxon>Embryophyta</taxon>
        <taxon>Tracheophyta</taxon>
        <taxon>Spermatophyta</taxon>
        <taxon>Magnoliopsida</taxon>
        <taxon>eudicotyledons</taxon>
        <taxon>Gunneridae</taxon>
        <taxon>Pentapetalae</taxon>
        <taxon>asterids</taxon>
        <taxon>lamiids</taxon>
        <taxon>Lamiales</taxon>
        <taxon>Pedaliaceae</taxon>
        <taxon>Sesamum</taxon>
    </lineage>
</organism>
<accession>A0AAW2XKC1</accession>
<reference evidence="2" key="1">
    <citation type="submission" date="2020-06" db="EMBL/GenBank/DDBJ databases">
        <authorList>
            <person name="Li T."/>
            <person name="Hu X."/>
            <person name="Zhang T."/>
            <person name="Song X."/>
            <person name="Zhang H."/>
            <person name="Dai N."/>
            <person name="Sheng W."/>
            <person name="Hou X."/>
            <person name="Wei L."/>
        </authorList>
    </citation>
    <scope>NUCLEOTIDE SEQUENCE</scope>
    <source>
        <strain evidence="2">KEN1</strain>
        <tissue evidence="2">Leaf</tissue>
    </source>
</reference>
<dbReference type="AlphaFoldDB" id="A0AAW2XKC1"/>
<dbReference type="EMBL" id="JACGWN010000003">
    <property type="protein sequence ID" value="KAL0454492.1"/>
    <property type="molecule type" value="Genomic_DNA"/>
</dbReference>
<sequence>MLRSSTRRRTRCARSSRRLRRGKTSWKPAGLAVWLSTRSPTLIKEVALVAGPFLRFAFEACRQQFLTHGYPPAGRILPS</sequence>
<feature type="region of interest" description="Disordered" evidence="1">
    <location>
        <begin position="1"/>
        <end position="23"/>
    </location>
</feature>
<reference evidence="2" key="2">
    <citation type="journal article" date="2024" name="Plant">
        <title>Genomic evolution and insights into agronomic trait innovations of Sesamum species.</title>
        <authorList>
            <person name="Miao H."/>
            <person name="Wang L."/>
            <person name="Qu L."/>
            <person name="Liu H."/>
            <person name="Sun Y."/>
            <person name="Le M."/>
            <person name="Wang Q."/>
            <person name="Wei S."/>
            <person name="Zheng Y."/>
            <person name="Lin W."/>
            <person name="Duan Y."/>
            <person name="Cao H."/>
            <person name="Xiong S."/>
            <person name="Wang X."/>
            <person name="Wei L."/>
            <person name="Li C."/>
            <person name="Ma Q."/>
            <person name="Ju M."/>
            <person name="Zhao R."/>
            <person name="Li G."/>
            <person name="Mu C."/>
            <person name="Tian Q."/>
            <person name="Mei H."/>
            <person name="Zhang T."/>
            <person name="Gao T."/>
            <person name="Zhang H."/>
        </authorList>
    </citation>
    <scope>NUCLEOTIDE SEQUENCE</scope>
    <source>
        <strain evidence="2">KEN1</strain>
    </source>
</reference>
<proteinExistence type="predicted"/>
<evidence type="ECO:0000313" key="2">
    <source>
        <dbReference type="EMBL" id="KAL0454492.1"/>
    </source>
</evidence>
<name>A0AAW2XKC1_9LAMI</name>
<comment type="caution">
    <text evidence="2">The sequence shown here is derived from an EMBL/GenBank/DDBJ whole genome shotgun (WGS) entry which is preliminary data.</text>
</comment>
<evidence type="ECO:0000256" key="1">
    <source>
        <dbReference type="SAM" id="MobiDB-lite"/>
    </source>
</evidence>